<evidence type="ECO:0000313" key="2">
    <source>
        <dbReference type="RefSeq" id="XP_011005536.1"/>
    </source>
</evidence>
<dbReference type="Proteomes" id="UP000694918">
    <property type="component" value="Unplaced"/>
</dbReference>
<name>A0AAJ6X4X3_POPEU</name>
<organism evidence="1 2">
    <name type="scientific">Populus euphratica</name>
    <name type="common">Euphrates poplar</name>
    <dbReference type="NCBI Taxonomy" id="75702"/>
    <lineage>
        <taxon>Eukaryota</taxon>
        <taxon>Viridiplantae</taxon>
        <taxon>Streptophyta</taxon>
        <taxon>Embryophyta</taxon>
        <taxon>Tracheophyta</taxon>
        <taxon>Spermatophyta</taxon>
        <taxon>Magnoliopsida</taxon>
        <taxon>eudicotyledons</taxon>
        <taxon>Gunneridae</taxon>
        <taxon>Pentapetalae</taxon>
        <taxon>rosids</taxon>
        <taxon>fabids</taxon>
        <taxon>Malpighiales</taxon>
        <taxon>Salicaceae</taxon>
        <taxon>Saliceae</taxon>
        <taxon>Populus</taxon>
    </lineage>
</organism>
<dbReference type="KEGG" id="peu:105111783"/>
<keyword evidence="1" id="KW-1185">Reference proteome</keyword>
<dbReference type="GeneID" id="105111783"/>
<gene>
    <name evidence="2" type="primary">LOC105111783</name>
</gene>
<proteinExistence type="predicted"/>
<accession>A0AAJ6X4X3</accession>
<protein>
    <submittedName>
        <fullName evidence="2">Uncharacterized protein LOC105111783</fullName>
    </submittedName>
</protein>
<evidence type="ECO:0000313" key="1">
    <source>
        <dbReference type="Proteomes" id="UP000694918"/>
    </source>
</evidence>
<reference evidence="2" key="1">
    <citation type="submission" date="2025-08" db="UniProtKB">
        <authorList>
            <consortium name="RefSeq"/>
        </authorList>
    </citation>
    <scope>IDENTIFICATION</scope>
</reference>
<dbReference type="RefSeq" id="XP_011005536.1">
    <property type="nucleotide sequence ID" value="XM_011007234.1"/>
</dbReference>
<dbReference type="AlphaFoldDB" id="A0AAJ6X4X3"/>
<sequence length="132" mass="15045">MEIVRKEEEGDDEEEEELKTILFYQFEYIPNQTPKILELKKMESNWTWIKHSESQLKLISSLLQYQNEAWDGKVDVGWHIQSDCASQKNSATSLETVACEFPAPPVTSRPPVYGLTAAAVFITSNSLRMSSS</sequence>